<evidence type="ECO:0000313" key="2">
    <source>
        <dbReference type="EMBL" id="KAH7522653.1"/>
    </source>
</evidence>
<dbReference type="Proteomes" id="UP000813462">
    <property type="component" value="Unassembled WGS sequence"/>
</dbReference>
<accession>A0A978V5M0</accession>
<name>A0A978V5M0_ZIZJJ</name>
<dbReference type="AlphaFoldDB" id="A0A978V5M0"/>
<reference evidence="2" key="1">
    <citation type="journal article" date="2021" name="Front. Plant Sci.">
        <title>Chromosome-Scale Genome Assembly for Chinese Sour Jujube and Insights Into Its Genome Evolution and Domestication Signature.</title>
        <authorList>
            <person name="Shen L.-Y."/>
            <person name="Luo H."/>
            <person name="Wang X.-L."/>
            <person name="Wang X.-M."/>
            <person name="Qiu X.-J."/>
            <person name="Liu H."/>
            <person name="Zhou S.-S."/>
            <person name="Jia K.-H."/>
            <person name="Nie S."/>
            <person name="Bao Y.-T."/>
            <person name="Zhang R.-G."/>
            <person name="Yun Q.-Z."/>
            <person name="Chai Y.-H."/>
            <person name="Lu J.-Y."/>
            <person name="Li Y."/>
            <person name="Zhao S.-W."/>
            <person name="Mao J.-F."/>
            <person name="Jia S.-G."/>
            <person name="Mao Y.-M."/>
        </authorList>
    </citation>
    <scope>NUCLEOTIDE SEQUENCE</scope>
    <source>
        <strain evidence="2">AT0</strain>
        <tissue evidence="2">Leaf</tissue>
    </source>
</reference>
<feature type="region of interest" description="Disordered" evidence="1">
    <location>
        <begin position="1"/>
        <end position="33"/>
    </location>
</feature>
<proteinExistence type="predicted"/>
<comment type="caution">
    <text evidence="2">The sequence shown here is derived from an EMBL/GenBank/DDBJ whole genome shotgun (WGS) entry which is preliminary data.</text>
</comment>
<organism evidence="2 3">
    <name type="scientific">Ziziphus jujuba var. spinosa</name>
    <dbReference type="NCBI Taxonomy" id="714518"/>
    <lineage>
        <taxon>Eukaryota</taxon>
        <taxon>Viridiplantae</taxon>
        <taxon>Streptophyta</taxon>
        <taxon>Embryophyta</taxon>
        <taxon>Tracheophyta</taxon>
        <taxon>Spermatophyta</taxon>
        <taxon>Magnoliopsida</taxon>
        <taxon>eudicotyledons</taxon>
        <taxon>Gunneridae</taxon>
        <taxon>Pentapetalae</taxon>
        <taxon>rosids</taxon>
        <taxon>fabids</taxon>
        <taxon>Rosales</taxon>
        <taxon>Rhamnaceae</taxon>
        <taxon>Paliureae</taxon>
        <taxon>Ziziphus</taxon>
    </lineage>
</organism>
<protein>
    <submittedName>
        <fullName evidence="2">Uncharacterized protein</fullName>
    </submittedName>
</protein>
<evidence type="ECO:0000313" key="3">
    <source>
        <dbReference type="Proteomes" id="UP000813462"/>
    </source>
</evidence>
<evidence type="ECO:0000256" key="1">
    <source>
        <dbReference type="SAM" id="MobiDB-lite"/>
    </source>
</evidence>
<feature type="compositionally biased region" description="Basic and acidic residues" evidence="1">
    <location>
        <begin position="1"/>
        <end position="12"/>
    </location>
</feature>
<gene>
    <name evidence="2" type="ORF">FEM48_Zijuj07G0161600</name>
</gene>
<sequence length="164" mass="18103">MDEPMRGKKPLENDGPLNKNSKPSFPQLELTTDVGEAARRSSLALVGKIISYKGETFSSSSIVDPREGEGKKPNRGLLVKDHEKLGLEDFPSLEAHVNRLEGFSFNLKNKKGKEEGFYEAEDTLLGHEVECEDTNSRNDPPFEKAALKELSGVGPGRFSDIDRA</sequence>
<dbReference type="EMBL" id="JAEACU010000007">
    <property type="protein sequence ID" value="KAH7522653.1"/>
    <property type="molecule type" value="Genomic_DNA"/>
</dbReference>